<gene>
    <name evidence="1" type="ORF">UU12_C0020G0015</name>
</gene>
<evidence type="ECO:0000313" key="1">
    <source>
        <dbReference type="EMBL" id="KKR70494.1"/>
    </source>
</evidence>
<comment type="caution">
    <text evidence="1">The sequence shown here is derived from an EMBL/GenBank/DDBJ whole genome shotgun (WGS) entry which is preliminary data.</text>
</comment>
<accession>A0A0G0T0E0</accession>
<dbReference type="Proteomes" id="UP000034562">
    <property type="component" value="Unassembled WGS sequence"/>
</dbReference>
<organism evidence="1 2">
    <name type="scientific">Candidatus Woesebacteria bacterium GW2011_GWA2_40_7b</name>
    <dbReference type="NCBI Taxonomy" id="1618563"/>
    <lineage>
        <taxon>Bacteria</taxon>
        <taxon>Candidatus Woeseibacteriota</taxon>
    </lineage>
</organism>
<proteinExistence type="predicted"/>
<name>A0A0G0T0E0_9BACT</name>
<dbReference type="AlphaFoldDB" id="A0A0G0T0E0"/>
<dbReference type="EMBL" id="LBZK01000020">
    <property type="protein sequence ID" value="KKR70494.1"/>
    <property type="molecule type" value="Genomic_DNA"/>
</dbReference>
<reference evidence="1 2" key="1">
    <citation type="journal article" date="2015" name="Nature">
        <title>rRNA introns, odd ribosomes, and small enigmatic genomes across a large radiation of phyla.</title>
        <authorList>
            <person name="Brown C.T."/>
            <person name="Hug L.A."/>
            <person name="Thomas B.C."/>
            <person name="Sharon I."/>
            <person name="Castelle C.J."/>
            <person name="Singh A."/>
            <person name="Wilkins M.J."/>
            <person name="Williams K.H."/>
            <person name="Banfield J.F."/>
        </authorList>
    </citation>
    <scope>NUCLEOTIDE SEQUENCE [LARGE SCALE GENOMIC DNA]</scope>
</reference>
<sequence length="109" mass="13041">MTKYKEYFDRMIQENKDIFDKFANLHADYEMDEEKYQEYFNSEGEKILKIIHEWEDKLCSQSEKAGFGNYTGNLAEKFQTEVRSHFPLIDHIGIIETKSTFNLKKIKLS</sequence>
<protein>
    <submittedName>
        <fullName evidence="1">Uncharacterized protein</fullName>
    </submittedName>
</protein>
<evidence type="ECO:0000313" key="2">
    <source>
        <dbReference type="Proteomes" id="UP000034562"/>
    </source>
</evidence>